<organism evidence="1 2">
    <name type="scientific">Streptomyces phage TunaTartare</name>
    <dbReference type="NCBI Taxonomy" id="2848887"/>
    <lineage>
        <taxon>Viruses</taxon>
        <taxon>Duplodnaviria</taxon>
        <taxon>Heunggongvirae</taxon>
        <taxon>Uroviricota</taxon>
        <taxon>Caudoviricetes</taxon>
        <taxon>Stanwilliamsviridae</taxon>
        <taxon>Loccivirinae</taxon>
        <taxon>Faustvirus</taxon>
        <taxon>Faustvirus tunatartare</taxon>
    </lineage>
</organism>
<dbReference type="KEGG" id="vg:77927733"/>
<dbReference type="Gene3D" id="3.30.565.10">
    <property type="entry name" value="Histidine kinase-like ATPase, C-terminal domain"/>
    <property type="match status" value="1"/>
</dbReference>
<dbReference type="GeneID" id="77927733"/>
<evidence type="ECO:0000313" key="1">
    <source>
        <dbReference type="EMBL" id="QWT30034.1"/>
    </source>
</evidence>
<dbReference type="Proteomes" id="UP000683399">
    <property type="component" value="Segment"/>
</dbReference>
<dbReference type="InterPro" id="IPR036890">
    <property type="entry name" value="HATPase_C_sf"/>
</dbReference>
<protein>
    <submittedName>
        <fullName evidence="1">RIIA-like protein</fullName>
    </submittedName>
</protein>
<keyword evidence="2" id="KW-1185">Reference proteome</keyword>
<proteinExistence type="predicted"/>
<accession>A0A8F2IWH2</accession>
<sequence>MRPNTAVATRVGDLGGEKVAMSFDQNSLAHIMSVLTDLYSDPELAIIREYSTNALDAQKRAGVTTPIEVTTPNGLSPFFRVKDNGIGMDATDIKEIYSQYGASTKRDSDEFTGMLGLGCKAALTYTNQFTVNAVKNGIRTQVAVSRTEDGSGVMEILSECETDAPNGVEISVPVKRHNNFHRKATEFFRFWDEGTVLLNGSAPEKIAGRKLTDSVMLVPNAEQDYIVMGNVPYPVDEDHAIHRRSWNSRFGVVARVEIGEVSFTPSREALHYTLRTVKTLDDIRDKFHQNLTAAAQRDLDAAESYQEALDAFIDWSKILHGHVRPSSTLNYKGEEIPVNIKIKGGMNFRLHYSRGAVDETRHEQIADLRSRVVIYNYTNVDIKAHNREKIRGWLSTQDNLSANVVLVVEEIPEVFGKWVTDEYCFDWEEVKKYRPERQKTARSEPTYDVFTGQYNYFHSKTLSDIGDEAVKALISSSQLKQFDDKFLRNVRGVLPDIYIVRTAPNRWDKLKRERKNVKTLEDILADKYTEVVDSLTERDKMYMMLDYNSKYILPHLDPSKIKDPELAKMVEVSKELEESDRVKAYKMVAQLLNQFRNVPKVDLGEMFKPFERYPLLSGLSRVFEYEHGVLYANAVYDELYS</sequence>
<reference evidence="1 2" key="1">
    <citation type="submission" date="2021-03" db="EMBL/GenBank/DDBJ databases">
        <authorList>
            <person name="Alqahtani R."/>
            <person name="Behailu E."/>
            <person name="Cappabianca D.W."/>
            <person name="Csanadi-Schwartz K.M."/>
            <person name="Dalal A.S."/>
            <person name="Fahim M.S."/>
            <person name="Franklin J.M."/>
            <person name="Gluckman M.H."/>
            <person name="Levine C.J."/>
            <person name="Martin N."/>
            <person name="Milza N."/>
            <person name="Najmabadi R."/>
            <person name="Newman A.M."/>
            <person name="Pajunar M."/>
            <person name="Qalawee I."/>
            <person name="Rizvi A."/>
            <person name="Samuel A."/>
            <person name="Smith A."/>
            <person name="Swann F.E."/>
            <person name="Sweeney P."/>
            <person name="Torres N.R."/>
            <person name="Ventrone L."/>
            <person name="Ventura L."/>
            <person name="Wroe M."/>
            <person name="Acquaye N.A."/>
            <person name="Agnes T.J."/>
            <person name="Ahmed A."/>
            <person name="Ahmed S."/>
            <person name="Amodu B.A."/>
            <person name="Arefeayne N.F."/>
            <person name="Asamoah-Frimpong E.A."/>
            <person name="Attaran A."/>
            <person name="Barragan J.M."/>
            <person name="Baumgarten L.N."/>
            <person name="Berhane B."/>
            <person name="Beyene A."/>
            <person name="Bhattarai B."/>
            <person name="Biondokin D.V."/>
            <person name="Boone B.K."/>
            <person name="Burney S.Z."/>
            <person name="Cayanan J.T."/>
            <person name="Cesta G."/>
            <person name="Chang J."/>
            <person name="Chavez J."/>
            <person name="Chorbajian C."/>
            <person name="Christian S."/>
            <person name="Corns J.R."/>
            <person name="Corns N.R."/>
            <person name="Cowan J.T."/>
            <person name="Coyne C."/>
            <person name="Dadzie B."/>
            <person name="Datu D.V."/>
            <person name="Deng B.C."/>
            <person name="Der L."/>
            <person name="Dickerson K."/>
            <person name="Dozier E."/>
            <person name="Egbunine A.O."/>
            <person name="Farooq M."/>
            <person name="Fonge A.E."/>
            <person name="Ghomsi-Nono M.P."/>
            <person name="Giampietro H."/>
            <person name="Gunnison R.P."/>
            <person name="Han S.H."/>
            <person name="Hennigan A.J."/>
            <person name="Hong A.N."/>
            <person name="Ijomor E.C."/>
            <person name="Jalali A."/>
            <person name="Jamil T.Z."/>
            <person name="Jenkins C.R."/>
            <person name="Joseph M.A."/>
            <person name="Jowanowitch O.J."/>
            <person name="Kang D."/>
            <person name="Khan A."/>
            <person name="Khan Z.K."/>
            <person name="Kiewe T."/>
            <person name="Kjerulf A.B."/>
            <person name="Kolosey V."/>
            <person name="Kurup M."/>
            <person name="Lee V.H."/>
            <person name="Llontop-Maldonado V."/>
            <person name="Long P."/>
            <person name="Lu N."/>
            <person name="Majekodunmi A."/>
            <person name="Malik H.W."/>
            <person name="Marcellino S.C."/>
            <person name="Martinez L.A."/>
            <person name="Meher F.N."/>
            <person name="Michelin M.A."/>
            <person name="Mitchell K.G."/>
            <person name="Mullens W.J."/>
            <person name="Nwakama C."/>
            <person name="Nwosu F.T."/>
            <person name="Oboh E.C."/>
            <person name="Odujinrin O."/>
            <person name="Ogunsan O."/>
            <person name="O'Neill K."/>
            <person name="Oxlaj J.A."/>
            <person name="Patel A.K."/>
            <person name="Patel B.R."/>
            <person name="Pham Q."/>
            <person name="Porter J."/>
            <person name="Portes J."/>
            <person name="Prokopenko A."/>
            <person name="Quraishi M."/>
            <person name="Qureshi M."/>
            <person name="Rivera A."/>
            <person name="Rubalsky V."/>
            <person name="Saikali Y."/>
            <person name="Saqaf K."/>
            <person name="Saroya S.R."/>
            <person name="Seas A."/>
            <person name="Shadrick R.E."/>
            <person name="Sharda N."/>
            <person name="Sigindere M.T."/>
            <person name="Simbi V.G."/>
            <person name="Thuzar C."/>
            <person name="Tran K."/>
            <person name="Tran V.D."/>
            <person name="Trang W."/>
            <person name="Vaishnav N."/>
            <person name="Vuong K."/>
            <person name="Walker C."/>
            <person name="Wallace S.A."/>
            <person name="Warfield J.C."/>
            <person name="Wikina T."/>
            <person name="Wobbeking F.T."/>
            <person name="Worrent L.D."/>
            <person name="Yan T."/>
            <person name="Zehra A."/>
            <person name="Avazpour P."/>
            <person name="Kim F.M."/>
            <person name="Mason K."/>
            <person name="Nguyen D.A."/>
            <person name="Pettit S.M."/>
            <person name="Zhou O.J."/>
            <person name="Brissett D.L."/>
            <person name="Gualtieri C."/>
            <person name="Hufford T.M."/>
            <person name="Ko J.M."/>
            <person name="Novak J.K."/>
            <person name="Smith Z.M."/>
            <person name="Mayer-Bacon C."/>
            <person name="Erill I."/>
            <person name="Caruso S.M."/>
            <person name="Garlena R.A."/>
            <person name="Russell D.A."/>
            <person name="Pope W.H."/>
            <person name="Jacobs-Sera D."/>
            <person name="Hatfull G.F."/>
        </authorList>
    </citation>
    <scope>NUCLEOTIDE SEQUENCE [LARGE SCALE GENOMIC DNA]</scope>
</reference>
<dbReference type="EMBL" id="MW822145">
    <property type="protein sequence ID" value="QWT30034.1"/>
    <property type="molecule type" value="Genomic_DNA"/>
</dbReference>
<name>A0A8F2IWH2_9CAUD</name>
<dbReference type="RefSeq" id="YP_010651991.1">
    <property type="nucleotide sequence ID" value="NC_070784.1"/>
</dbReference>
<gene>
    <name evidence="1" type="primary">165</name>
    <name evidence="1" type="ORF">SEA_TUNATARTARE_165</name>
</gene>
<evidence type="ECO:0000313" key="2">
    <source>
        <dbReference type="Proteomes" id="UP000683399"/>
    </source>
</evidence>
<dbReference type="SUPFAM" id="SSF55874">
    <property type="entry name" value="ATPase domain of HSP90 chaperone/DNA topoisomerase II/histidine kinase"/>
    <property type="match status" value="1"/>
</dbReference>
<dbReference type="Pfam" id="PF13589">
    <property type="entry name" value="HATPase_c_3"/>
    <property type="match status" value="1"/>
</dbReference>